<proteinExistence type="predicted"/>
<keyword evidence="2" id="KW-1185">Reference proteome</keyword>
<evidence type="ECO:0008006" key="3">
    <source>
        <dbReference type="Google" id="ProtNLM"/>
    </source>
</evidence>
<name>A0ABV6N2T0_9PSEU</name>
<dbReference type="EMBL" id="JBHLUD010000013">
    <property type="protein sequence ID" value="MFC0546895.1"/>
    <property type="molecule type" value="Genomic_DNA"/>
</dbReference>
<evidence type="ECO:0000313" key="1">
    <source>
        <dbReference type="EMBL" id="MFC0546895.1"/>
    </source>
</evidence>
<accession>A0ABV6N2T0</accession>
<evidence type="ECO:0000313" key="2">
    <source>
        <dbReference type="Proteomes" id="UP001589810"/>
    </source>
</evidence>
<gene>
    <name evidence="1" type="ORF">ACFFH7_35670</name>
</gene>
<dbReference type="Proteomes" id="UP001589810">
    <property type="component" value="Unassembled WGS sequence"/>
</dbReference>
<sequence>MNTPGRSPELSSAMRDLVAHVLDMVRVDAVVWWPGCWGRIEGWGHANGSRLDAAERAALDHAAGDELVSLGPVLTPYYRRRHVRLTAAGQQFLAAARDTATSSAS</sequence>
<comment type="caution">
    <text evidence="1">The sequence shown here is derived from an EMBL/GenBank/DDBJ whole genome shotgun (WGS) entry which is preliminary data.</text>
</comment>
<protein>
    <recommendedName>
        <fullName evidence="3">Winged helix DNA-binding domain-containing protein</fullName>
    </recommendedName>
</protein>
<reference evidence="1 2" key="1">
    <citation type="submission" date="2024-09" db="EMBL/GenBank/DDBJ databases">
        <authorList>
            <person name="Sun Q."/>
            <person name="Mori K."/>
        </authorList>
    </citation>
    <scope>NUCLEOTIDE SEQUENCE [LARGE SCALE GENOMIC DNA]</scope>
    <source>
        <strain evidence="1 2">TBRC 1432</strain>
    </source>
</reference>
<dbReference type="RefSeq" id="WP_273937133.1">
    <property type="nucleotide sequence ID" value="NZ_CP097263.1"/>
</dbReference>
<organism evidence="1 2">
    <name type="scientific">Kutzneria chonburiensis</name>
    <dbReference type="NCBI Taxonomy" id="1483604"/>
    <lineage>
        <taxon>Bacteria</taxon>
        <taxon>Bacillati</taxon>
        <taxon>Actinomycetota</taxon>
        <taxon>Actinomycetes</taxon>
        <taxon>Pseudonocardiales</taxon>
        <taxon>Pseudonocardiaceae</taxon>
        <taxon>Kutzneria</taxon>
    </lineage>
</organism>